<feature type="domain" description="UvrD-like helicase ATP-binding" evidence="5">
    <location>
        <begin position="1"/>
        <end position="237"/>
    </location>
</feature>
<name>X1B1Q8_9ZZZZ</name>
<dbReference type="InterPro" id="IPR013986">
    <property type="entry name" value="DExx_box_DNA_helicase_dom_sf"/>
</dbReference>
<reference evidence="6" key="1">
    <citation type="journal article" date="2014" name="Front. Microbiol.">
        <title>High frequency of phylogenetically diverse reductive dehalogenase-homologous genes in deep subseafloor sedimentary metagenomes.</title>
        <authorList>
            <person name="Kawai M."/>
            <person name="Futagami T."/>
            <person name="Toyoda A."/>
            <person name="Takaki Y."/>
            <person name="Nishi S."/>
            <person name="Hori S."/>
            <person name="Arai W."/>
            <person name="Tsubouchi T."/>
            <person name="Morono Y."/>
            <person name="Uchiyama I."/>
            <person name="Ito T."/>
            <person name="Fujiyama A."/>
            <person name="Inagaki F."/>
            <person name="Takami H."/>
        </authorList>
    </citation>
    <scope>NUCLEOTIDE SEQUENCE</scope>
    <source>
        <strain evidence="6">Expedition CK06-06</strain>
    </source>
</reference>
<dbReference type="PANTHER" id="PTHR11070">
    <property type="entry name" value="UVRD / RECB / PCRA DNA HELICASE FAMILY MEMBER"/>
    <property type="match status" value="1"/>
</dbReference>
<keyword evidence="1" id="KW-0547">Nucleotide-binding</keyword>
<protein>
    <recommendedName>
        <fullName evidence="5">UvrD-like helicase ATP-binding domain-containing protein</fullName>
    </recommendedName>
</protein>
<dbReference type="EMBL" id="BART01007931">
    <property type="protein sequence ID" value="GAG65921.1"/>
    <property type="molecule type" value="Genomic_DNA"/>
</dbReference>
<dbReference type="Pfam" id="PF00580">
    <property type="entry name" value="UvrD-helicase"/>
    <property type="match status" value="1"/>
</dbReference>
<feature type="non-terminal residue" evidence="6">
    <location>
        <position position="1"/>
    </location>
</feature>
<keyword evidence="4" id="KW-0067">ATP-binding</keyword>
<organism evidence="6">
    <name type="scientific">marine sediment metagenome</name>
    <dbReference type="NCBI Taxonomy" id="412755"/>
    <lineage>
        <taxon>unclassified sequences</taxon>
        <taxon>metagenomes</taxon>
        <taxon>ecological metagenomes</taxon>
    </lineage>
</organism>
<evidence type="ECO:0000256" key="3">
    <source>
        <dbReference type="ARBA" id="ARBA00022806"/>
    </source>
</evidence>
<gene>
    <name evidence="6" type="ORF">S01H4_17938</name>
</gene>
<dbReference type="InterPro" id="IPR000212">
    <property type="entry name" value="DNA_helicase_UvrD/REP"/>
</dbReference>
<evidence type="ECO:0000256" key="4">
    <source>
        <dbReference type="ARBA" id="ARBA00022840"/>
    </source>
</evidence>
<dbReference type="GO" id="GO:0003678">
    <property type="term" value="F:DNA helicase activity"/>
    <property type="evidence" value="ECO:0007669"/>
    <property type="project" value="InterPro"/>
</dbReference>
<accession>X1B1Q8</accession>
<dbReference type="SUPFAM" id="SSF52540">
    <property type="entry name" value="P-loop containing nucleoside triphosphate hydrolases"/>
    <property type="match status" value="1"/>
</dbReference>
<dbReference type="AlphaFoldDB" id="X1B1Q8"/>
<keyword evidence="2" id="KW-0378">Hydrolase</keyword>
<proteinExistence type="predicted"/>
<dbReference type="InterPro" id="IPR027417">
    <property type="entry name" value="P-loop_NTPase"/>
</dbReference>
<dbReference type="PROSITE" id="PS51198">
    <property type="entry name" value="UVRD_HELICASE_ATP_BIND"/>
    <property type="match status" value="1"/>
</dbReference>
<dbReference type="Gene3D" id="3.40.50.300">
    <property type="entry name" value="P-loop containing nucleotide triphosphate hydrolases"/>
    <property type="match status" value="1"/>
</dbReference>
<sequence length="249" mass="29838">RWAKIIREKTTVDINRSILEIPINTFYSFCIDFLEKANTDNYSGEIKVLNSTEQWRLLREVIEGLDRKNYPYTFKYMRSSSFIASSYMQEIFDFILRAQENMLYPRDLSSKFTPFFNPVLSELVGIYARYREELHKNRTYNYGRLLDETARILKNEENIRNFYKRKYRYILVDELHEINKAQLEILKYLSSGNCIFFGNDDESIYAFRGSMVDNFQGIYDELQPENVLFLNKNYRSSRVINEVSQNFIS</sequence>
<keyword evidence="3" id="KW-0347">Helicase</keyword>
<dbReference type="GO" id="GO:0005524">
    <property type="term" value="F:ATP binding"/>
    <property type="evidence" value="ECO:0007669"/>
    <property type="project" value="UniProtKB-KW"/>
</dbReference>
<dbReference type="Gene3D" id="1.10.10.160">
    <property type="match status" value="1"/>
</dbReference>
<comment type="caution">
    <text evidence="6">The sequence shown here is derived from an EMBL/GenBank/DDBJ whole genome shotgun (WGS) entry which is preliminary data.</text>
</comment>
<dbReference type="GO" id="GO:0016787">
    <property type="term" value="F:hydrolase activity"/>
    <property type="evidence" value="ECO:0007669"/>
    <property type="project" value="UniProtKB-KW"/>
</dbReference>
<evidence type="ECO:0000256" key="1">
    <source>
        <dbReference type="ARBA" id="ARBA00022741"/>
    </source>
</evidence>
<evidence type="ECO:0000256" key="2">
    <source>
        <dbReference type="ARBA" id="ARBA00022801"/>
    </source>
</evidence>
<dbReference type="InterPro" id="IPR014016">
    <property type="entry name" value="UvrD-like_ATP-bd"/>
</dbReference>
<evidence type="ECO:0000259" key="5">
    <source>
        <dbReference type="PROSITE" id="PS51198"/>
    </source>
</evidence>
<evidence type="ECO:0000313" key="6">
    <source>
        <dbReference type="EMBL" id="GAG65921.1"/>
    </source>
</evidence>
<dbReference type="GO" id="GO:0003677">
    <property type="term" value="F:DNA binding"/>
    <property type="evidence" value="ECO:0007669"/>
    <property type="project" value="InterPro"/>
</dbReference>